<protein>
    <recommendedName>
        <fullName evidence="11">Histidine kinase domain-containing protein</fullName>
    </recommendedName>
</protein>
<evidence type="ECO:0000259" key="11">
    <source>
        <dbReference type="PROSITE" id="PS50109"/>
    </source>
</evidence>
<dbReference type="InterPro" id="IPR003594">
    <property type="entry name" value="HATPase_dom"/>
</dbReference>
<evidence type="ECO:0000256" key="4">
    <source>
        <dbReference type="ARBA" id="ARBA00022692"/>
    </source>
</evidence>
<proteinExistence type="predicted"/>
<reference evidence="12 13" key="1">
    <citation type="submission" date="2012-02" db="EMBL/GenBank/DDBJ databases">
        <title>Whole genome shotgun sequence of Mobilicoccus pelagius NBRC 104925.</title>
        <authorList>
            <person name="Yoshida Y."/>
            <person name="Hosoyama A."/>
            <person name="Tsuchikane K."/>
            <person name="Katsumata H."/>
            <person name="Yamazaki S."/>
            <person name="Fujita N."/>
        </authorList>
    </citation>
    <scope>NUCLEOTIDE SEQUENCE [LARGE SCALE GENOMIC DNA]</scope>
    <source>
        <strain evidence="12 13">NBRC 104925</strain>
    </source>
</reference>
<keyword evidence="2" id="KW-1003">Cell membrane</keyword>
<keyword evidence="8 10" id="KW-0472">Membrane</keyword>
<evidence type="ECO:0000313" key="12">
    <source>
        <dbReference type="EMBL" id="GAB48602.1"/>
    </source>
</evidence>
<dbReference type="PANTHER" id="PTHR24421:SF37">
    <property type="entry name" value="SENSOR HISTIDINE KINASE NARS"/>
    <property type="match status" value="1"/>
</dbReference>
<dbReference type="STRING" id="1089455.MOPEL_074_00890"/>
<evidence type="ECO:0000256" key="1">
    <source>
        <dbReference type="ARBA" id="ARBA00004651"/>
    </source>
</evidence>
<dbReference type="InterPro" id="IPR005467">
    <property type="entry name" value="His_kinase_dom"/>
</dbReference>
<dbReference type="Gene3D" id="3.30.565.10">
    <property type="entry name" value="Histidine kinase-like ATPase, C-terminal domain"/>
    <property type="match status" value="1"/>
</dbReference>
<accession>H5US94</accession>
<evidence type="ECO:0000256" key="6">
    <source>
        <dbReference type="ARBA" id="ARBA00022989"/>
    </source>
</evidence>
<dbReference type="GO" id="GO:0000155">
    <property type="term" value="F:phosphorelay sensor kinase activity"/>
    <property type="evidence" value="ECO:0007669"/>
    <property type="project" value="InterPro"/>
</dbReference>
<organism evidence="12 13">
    <name type="scientific">Mobilicoccus pelagius NBRC 104925</name>
    <dbReference type="NCBI Taxonomy" id="1089455"/>
    <lineage>
        <taxon>Bacteria</taxon>
        <taxon>Bacillati</taxon>
        <taxon>Actinomycetota</taxon>
        <taxon>Actinomycetes</taxon>
        <taxon>Micrococcales</taxon>
        <taxon>Dermatophilaceae</taxon>
        <taxon>Mobilicoccus</taxon>
    </lineage>
</organism>
<dbReference type="SUPFAM" id="SSF55874">
    <property type="entry name" value="ATPase domain of HSP90 chaperone/DNA topoisomerase II/histidine kinase"/>
    <property type="match status" value="1"/>
</dbReference>
<evidence type="ECO:0000256" key="8">
    <source>
        <dbReference type="ARBA" id="ARBA00023136"/>
    </source>
</evidence>
<dbReference type="InterPro" id="IPR050482">
    <property type="entry name" value="Sensor_HK_TwoCompSys"/>
</dbReference>
<dbReference type="InterPro" id="IPR036890">
    <property type="entry name" value="HATPase_C_sf"/>
</dbReference>
<dbReference type="eggNOG" id="COG3850">
    <property type="taxonomic scope" value="Bacteria"/>
</dbReference>
<dbReference type="CDD" id="cd16917">
    <property type="entry name" value="HATPase_UhpB-NarQ-NarX-like"/>
    <property type="match status" value="1"/>
</dbReference>
<keyword evidence="5" id="KW-0418">Kinase</keyword>
<keyword evidence="4 10" id="KW-0812">Transmembrane</keyword>
<keyword evidence="13" id="KW-1185">Reference proteome</keyword>
<feature type="transmembrane region" description="Helical" evidence="10">
    <location>
        <begin position="23"/>
        <end position="41"/>
    </location>
</feature>
<keyword evidence="3" id="KW-0808">Transferase</keyword>
<feature type="region of interest" description="Disordered" evidence="9">
    <location>
        <begin position="428"/>
        <end position="456"/>
    </location>
</feature>
<dbReference type="Pfam" id="PF02518">
    <property type="entry name" value="HATPase_c"/>
    <property type="match status" value="1"/>
</dbReference>
<evidence type="ECO:0000256" key="9">
    <source>
        <dbReference type="SAM" id="MobiDB-lite"/>
    </source>
</evidence>
<gene>
    <name evidence="12" type="ORF">MOPEL_074_00890</name>
</gene>
<dbReference type="PANTHER" id="PTHR24421">
    <property type="entry name" value="NITRATE/NITRITE SENSOR PROTEIN NARX-RELATED"/>
    <property type="match status" value="1"/>
</dbReference>
<dbReference type="Pfam" id="PF07730">
    <property type="entry name" value="HisKA_3"/>
    <property type="match status" value="1"/>
</dbReference>
<evidence type="ECO:0000256" key="3">
    <source>
        <dbReference type="ARBA" id="ARBA00022679"/>
    </source>
</evidence>
<dbReference type="GO" id="GO:0046983">
    <property type="term" value="F:protein dimerization activity"/>
    <property type="evidence" value="ECO:0007669"/>
    <property type="project" value="InterPro"/>
</dbReference>
<feature type="domain" description="Histidine kinase" evidence="11">
    <location>
        <begin position="332"/>
        <end position="420"/>
    </location>
</feature>
<sequence length="456" mass="48503">MSGARTTHTAAPRRGAVDTLPRLRILAVVLPCLALLVLTALRHTLVVDRWPVHGHLVVDTVLVLATVVFALAMVAGIERRHGDSSRRARDLAAIDAVTTAARAPGTPDDVVVQCLRVVLDVTGAAHARLDTTAPLEPGGVRTTWRLGDEPDAPDTVVRVLPLTVDGAPVGTLTVTAEDAERPLTDDAHASIASTLALALHRARHLARLHHECHDAALAERDRIAREMHDSLAQALGAAHLRLHAIAARPDVTASPAAAHEIEDVAALCEEAYADVREAILGLRTTSDGRNRTLTQALDGYLRAYTRRTGIVATLHADTDAADALPPHHQNHVVRVVQEALTNVRKHAHADRVDVRITTPPGLVRVTVTDDGAGFDPARVAEGRFGLATMGERADLLDGHLTVDSAPGHGTRVTLDVPAARVPGALREHGPAVHARPVRASADRHPAPARPHTPIHV</sequence>
<dbReference type="Gene3D" id="1.20.5.1930">
    <property type="match status" value="1"/>
</dbReference>
<evidence type="ECO:0000256" key="5">
    <source>
        <dbReference type="ARBA" id="ARBA00022777"/>
    </source>
</evidence>
<dbReference type="AlphaFoldDB" id="H5US94"/>
<comment type="subcellular location">
    <subcellularLocation>
        <location evidence="1">Cell membrane</location>
        <topology evidence="1">Multi-pass membrane protein</topology>
    </subcellularLocation>
</comment>
<keyword evidence="7" id="KW-0902">Two-component regulatory system</keyword>
<evidence type="ECO:0000256" key="10">
    <source>
        <dbReference type="SAM" id="Phobius"/>
    </source>
</evidence>
<name>H5US94_9MICO</name>
<dbReference type="InterPro" id="IPR011712">
    <property type="entry name" value="Sig_transdc_His_kin_sub3_dim/P"/>
</dbReference>
<keyword evidence="6 10" id="KW-1133">Transmembrane helix</keyword>
<comment type="caution">
    <text evidence="12">The sequence shown here is derived from an EMBL/GenBank/DDBJ whole genome shotgun (WGS) entry which is preliminary data.</text>
</comment>
<evidence type="ECO:0000256" key="2">
    <source>
        <dbReference type="ARBA" id="ARBA00022475"/>
    </source>
</evidence>
<evidence type="ECO:0000313" key="13">
    <source>
        <dbReference type="Proteomes" id="UP000004367"/>
    </source>
</evidence>
<dbReference type="PROSITE" id="PS50109">
    <property type="entry name" value="HIS_KIN"/>
    <property type="match status" value="1"/>
</dbReference>
<dbReference type="GO" id="GO:0005886">
    <property type="term" value="C:plasma membrane"/>
    <property type="evidence" value="ECO:0007669"/>
    <property type="project" value="UniProtKB-SubCell"/>
</dbReference>
<dbReference type="RefSeq" id="WP_009482500.1">
    <property type="nucleotide sequence ID" value="NZ_BAFE01000053.1"/>
</dbReference>
<feature type="transmembrane region" description="Helical" evidence="10">
    <location>
        <begin position="53"/>
        <end position="77"/>
    </location>
</feature>
<dbReference type="OrthoDB" id="144293at2"/>
<dbReference type="SMART" id="SM00387">
    <property type="entry name" value="HATPase_c"/>
    <property type="match status" value="1"/>
</dbReference>
<dbReference type="Proteomes" id="UP000004367">
    <property type="component" value="Unassembled WGS sequence"/>
</dbReference>
<evidence type="ECO:0000256" key="7">
    <source>
        <dbReference type="ARBA" id="ARBA00023012"/>
    </source>
</evidence>
<dbReference type="EMBL" id="BAFE01000053">
    <property type="protein sequence ID" value="GAB48602.1"/>
    <property type="molecule type" value="Genomic_DNA"/>
</dbReference>